<dbReference type="EMBL" id="HG962376">
    <property type="protein sequence ID" value="CDN96793.1"/>
    <property type="molecule type" value="Genomic_DNA"/>
</dbReference>
<gene>
    <name evidence="1" type="primary">ORF32</name>
</gene>
<sequence>MLTRLKKSATAFGTMRFCCAPLVQTSAKRSRSTSRSFVVASRTLLPNSTPTTATCSKNEKFLKKALDSNEGPSYSSYIPAQLCGGPTEGVTTMSFNENANRDALILQWQEATKALAAAKEAESALRAEVLKNAFAFDPEALREGTENVELGAGYKLKAVFKINRSFAGGQEAVEKVLQKIEKTGPEGEFIAERLVKWKPELSVTEYKNLPDKFRKLIDEVVTSKEATPALELVAPKSK</sequence>
<dbReference type="Proteomes" id="UP000026986">
    <property type="component" value="Segment"/>
</dbReference>
<accession>A0A060RFM8</accession>
<evidence type="ECO:0000313" key="1">
    <source>
        <dbReference type="EMBL" id="CDN96793.1"/>
    </source>
</evidence>
<protein>
    <submittedName>
        <fullName evidence="1">Uncharacterized protein</fullName>
    </submittedName>
</protein>
<dbReference type="GeneID" id="19686731"/>
<evidence type="ECO:0000313" key="2">
    <source>
        <dbReference type="Proteomes" id="UP000026986"/>
    </source>
</evidence>
<dbReference type="Pfam" id="PF23791">
    <property type="entry name" value="DUF7173"/>
    <property type="match status" value="1"/>
</dbReference>
<keyword evidence="2" id="KW-1185">Reference proteome</keyword>
<dbReference type="OrthoDB" id="14769at10239"/>
<proteinExistence type="predicted"/>
<dbReference type="KEGG" id="vg:19686731"/>
<name>A0A060RFM8_9CAUD</name>
<reference evidence="1 2" key="2">
    <citation type="journal article" date="2015" name="PLoS ONE">
        <title>Investigation of a Large Collection of Pseudomonas aeruginosa Bacteriophages Collected from a Single Environmental Source in Abidjan, Cote d'Ivoire.</title>
        <authorList>
            <person name="Essoh C."/>
            <person name="Latino L."/>
            <person name="Midoux C."/>
            <person name="Blouin Y."/>
            <person name="Loukou G."/>
            <person name="Nguetta S.P."/>
            <person name="Lathro S."/>
            <person name="Cablanmian A."/>
            <person name="Kouassi A.K."/>
            <person name="Vergnaud G."/>
            <person name="Pourcel C."/>
        </authorList>
    </citation>
    <scope>NUCLEOTIDE SEQUENCE [LARGE SCALE GENOMIC DNA]</scope>
</reference>
<dbReference type="InterPro" id="IPR055597">
    <property type="entry name" value="DUF7173"/>
</dbReference>
<reference evidence="2" key="1">
    <citation type="submission" date="2014-02" db="EMBL/GenBank/DDBJ databases">
        <title>Evolution of Pseudomonas aeruginosa bacteriophages collected in Abidjan.</title>
        <authorList>
            <person name="Essoh C."/>
            <person name="Latino L."/>
            <person name="Blouin Y."/>
            <person name="Loukou G."/>
            <person name="Nguetta S.M."/>
            <person name="Lathro N.S."/>
            <person name="Cablanmian A."/>
            <person name="Kra A."/>
            <person name="Vergnaud G."/>
            <person name="Pourcel C."/>
        </authorList>
    </citation>
    <scope>NUCLEOTIDE SEQUENCE [LARGE SCALE GENOMIC DNA]</scope>
</reference>
<organism evidence="1 2">
    <name type="scientific">Pseudomonas phage vB_PaeS_SCH_Ab26</name>
    <dbReference type="NCBI Taxonomy" id="1476390"/>
    <lineage>
        <taxon>Viruses</taxon>
        <taxon>Duplodnaviria</taxon>
        <taxon>Heunggongvirae</taxon>
        <taxon>Uroviricota</taxon>
        <taxon>Caudoviricetes</taxon>
        <taxon>Jondennisvirinae</taxon>
        <taxon>Septimatrevirus</taxon>
        <taxon>Septimatrevirus Ab26</taxon>
    </lineage>
</organism>
<dbReference type="RefSeq" id="YP_009044367.1">
    <property type="nucleotide sequence ID" value="NC_024381.1"/>
</dbReference>